<evidence type="ECO:0000259" key="8">
    <source>
        <dbReference type="Pfam" id="PF22666"/>
    </source>
</evidence>
<keyword evidence="4" id="KW-0732">Signal</keyword>
<evidence type="ECO:0000259" key="6">
    <source>
        <dbReference type="Pfam" id="PF17786"/>
    </source>
</evidence>
<dbReference type="EMBL" id="JACHIR010000001">
    <property type="protein sequence ID" value="MBB5892919.1"/>
    <property type="molecule type" value="Genomic_DNA"/>
</dbReference>
<dbReference type="InterPro" id="IPR043534">
    <property type="entry name" value="EBDG/EBM"/>
</dbReference>
<dbReference type="Proteomes" id="UP000585638">
    <property type="component" value="Unassembled WGS sequence"/>
</dbReference>
<dbReference type="GO" id="GO:0005975">
    <property type="term" value="P:carbohydrate metabolic process"/>
    <property type="evidence" value="ECO:0007669"/>
    <property type="project" value="InterPro"/>
</dbReference>
<dbReference type="InterPro" id="IPR041447">
    <property type="entry name" value="Mannosidase_ig"/>
</dbReference>
<keyword evidence="2 9" id="KW-0378">Hydrolase</keyword>
<dbReference type="SUPFAM" id="SSF49303">
    <property type="entry name" value="beta-Galactosidase/glucuronidase domain"/>
    <property type="match status" value="3"/>
</dbReference>
<name>A0A7W9KHZ5_9PSEU</name>
<dbReference type="GO" id="GO:0052761">
    <property type="term" value="F:exo-1,4-beta-D-glucosaminidase activity"/>
    <property type="evidence" value="ECO:0007669"/>
    <property type="project" value="UniProtKB-EC"/>
</dbReference>
<comment type="similarity">
    <text evidence="1">Belongs to the glycosyl hydrolase 2 family.</text>
</comment>
<evidence type="ECO:0000256" key="2">
    <source>
        <dbReference type="ARBA" id="ARBA00022801"/>
    </source>
</evidence>
<feature type="domain" description="Beta-mannosidase-like galactose-binding" evidence="8">
    <location>
        <begin position="67"/>
        <end position="183"/>
    </location>
</feature>
<proteinExistence type="inferred from homology"/>
<evidence type="ECO:0000256" key="3">
    <source>
        <dbReference type="ARBA" id="ARBA00023295"/>
    </source>
</evidence>
<dbReference type="EC" id="3.2.1.165" evidence="9"/>
<dbReference type="SUPFAM" id="SSF49785">
    <property type="entry name" value="Galactose-binding domain-like"/>
    <property type="match status" value="1"/>
</dbReference>
<dbReference type="Pfam" id="PF17786">
    <property type="entry name" value="Mannosidase_ig"/>
    <property type="match status" value="1"/>
</dbReference>
<dbReference type="Pfam" id="PF22666">
    <property type="entry name" value="Glyco_hydro_2_N2"/>
    <property type="match status" value="1"/>
</dbReference>
<dbReference type="RefSeq" id="WP_184863948.1">
    <property type="nucleotide sequence ID" value="NZ_BAAAWY010000001.1"/>
</dbReference>
<dbReference type="InterPro" id="IPR008979">
    <property type="entry name" value="Galactose-bd-like_sf"/>
</dbReference>
<evidence type="ECO:0000313" key="9">
    <source>
        <dbReference type="EMBL" id="MBB5892919.1"/>
    </source>
</evidence>
<dbReference type="InterPro" id="IPR036156">
    <property type="entry name" value="Beta-gal/glucu_dom_sf"/>
</dbReference>
<dbReference type="Gene3D" id="3.20.20.80">
    <property type="entry name" value="Glycosidases"/>
    <property type="match status" value="1"/>
</dbReference>
<feature type="domain" description="Exo-beta-D-glucosaminidase Ig-fold" evidence="7">
    <location>
        <begin position="760"/>
        <end position="868"/>
    </location>
</feature>
<dbReference type="InterPro" id="IPR013783">
    <property type="entry name" value="Ig-like_fold"/>
</dbReference>
<keyword evidence="3 9" id="KW-0326">Glycosidase</keyword>
<feature type="domain" description="Glycoside hydrolase family 2 immunoglobulin-like beta-sandwich" evidence="5">
    <location>
        <begin position="220"/>
        <end position="326"/>
    </location>
</feature>
<comment type="caution">
    <text evidence="9">The sequence shown here is derived from an EMBL/GenBank/DDBJ whole genome shotgun (WGS) entry which is preliminary data.</text>
</comment>
<dbReference type="Gene3D" id="2.60.120.260">
    <property type="entry name" value="Galactose-binding domain-like"/>
    <property type="match status" value="1"/>
</dbReference>
<protein>
    <submittedName>
        <fullName evidence="9">Exo-1,4-beta-D-glucosaminidase</fullName>
        <ecNumber evidence="9">3.2.1.165</ecNumber>
    </submittedName>
</protein>
<dbReference type="InterPro" id="IPR006102">
    <property type="entry name" value="Ig-like_GH2"/>
</dbReference>
<dbReference type="Pfam" id="PF00703">
    <property type="entry name" value="Glyco_hydro_2"/>
    <property type="match status" value="1"/>
</dbReference>
<dbReference type="InterPro" id="IPR054593">
    <property type="entry name" value="Beta-mannosidase-like_N2"/>
</dbReference>
<dbReference type="AlphaFoldDB" id="A0A7W9KHZ5"/>
<gene>
    <name evidence="9" type="ORF">BJ998_004115</name>
</gene>
<evidence type="ECO:0000259" key="7">
    <source>
        <dbReference type="Pfam" id="PF18368"/>
    </source>
</evidence>
<evidence type="ECO:0000256" key="4">
    <source>
        <dbReference type="SAM" id="SignalP"/>
    </source>
</evidence>
<dbReference type="PANTHER" id="PTHR43536">
    <property type="entry name" value="MANNOSYLGLYCOPROTEIN ENDO-BETA-MANNOSIDASE"/>
    <property type="match status" value="1"/>
</dbReference>
<evidence type="ECO:0000313" key="10">
    <source>
        <dbReference type="Proteomes" id="UP000585638"/>
    </source>
</evidence>
<sequence>MLRRSQVPWLVTALGLALVVPAGVSDASAQPRVAAPAAPGQVVTVPGWKLQTSKTATQGGATLSSPTYDDSSWTSVPARSTVMGGLISAGKYGDLNYSTNLKNVDKSDFTVPWWYRETFTASPAAGTHTFLRLNNGIIGGSEIWLNGKKIGTTDTGAYPSHEFDVTDTVKSGTNALAIKASPADPKKQLSIFWVDWTQTPPDNNMGIWRDVQLAETGAVTVRNTRVVTSVAGDLKSADLTIKAEVTNNTGASVTTTVAGTVDKAAFSQQVTLGANQTKTVSIAQHLTDPKLWWPYEMGDQPLYHLALNASVDGTVSDSAATDFGVRDVKSSIKDGGMQFTVNGKPLLVRGGGWSSDLFLRYDRQKLTDQMSYVRDLGLNTVRLEGKEENDELYEIADRLGIMLMPGWECCSYWQSYSKWTAADHTVAKESAVTEGLRLRNHPSILGFYIGSDTAPTAAVEKDYLDGLKVSDWQAPIISSAAKASSPQTGASGNKMDGPYWWVPPNYWYGTQYGGAFGFASEVGPGPTIPDSDALKKYLSPQELSDLWQNGSKAQYHLSPSGEFSKLGSFLTALGKRYGAPKSLDDFVSKSQLTNYEVNRAQFEAFGRNQSKSSKPATGVIYWMLNNPWPTLYWHLFDYSMQPSGSYFGAKAALRPLHVQFSYDDRSVALVNTGLAAKSGLSVQTTIFNTDGSVKSDTTQSDVTAKGNGSTTLNKVATPSGLSTTYFVRLLLKDSSGNVIDRNVYWLSTKADTLKWDSSTWYDTPQSAYADLSGLQNLGAGKVDVSASTTTSGDRSTTAVKLTNSGSKVAFFLRATIRKGASGGELAPVTWSDDYVTIWPGESVTLQADYRTAELGGAQPNVQVAGVNVAAKTVAAAPR</sequence>
<feature type="signal peptide" evidence="4">
    <location>
        <begin position="1"/>
        <end position="29"/>
    </location>
</feature>
<evidence type="ECO:0000259" key="5">
    <source>
        <dbReference type="Pfam" id="PF00703"/>
    </source>
</evidence>
<dbReference type="Gene3D" id="2.60.40.10">
    <property type="entry name" value="Immunoglobulins"/>
    <property type="match status" value="3"/>
</dbReference>
<dbReference type="InterPro" id="IPR041351">
    <property type="entry name" value="Ig_GlcNase"/>
</dbReference>
<keyword evidence="10" id="KW-1185">Reference proteome</keyword>
<organism evidence="9 10">
    <name type="scientific">Kutzneria kofuensis</name>
    <dbReference type="NCBI Taxonomy" id="103725"/>
    <lineage>
        <taxon>Bacteria</taxon>
        <taxon>Bacillati</taxon>
        <taxon>Actinomycetota</taxon>
        <taxon>Actinomycetes</taxon>
        <taxon>Pseudonocardiales</taxon>
        <taxon>Pseudonocardiaceae</taxon>
        <taxon>Kutzneria</taxon>
    </lineage>
</organism>
<dbReference type="InterPro" id="IPR017853">
    <property type="entry name" value="GH"/>
</dbReference>
<feature type="domain" description="Mannosidase Ig/CBM-like" evidence="6">
    <location>
        <begin position="666"/>
        <end position="747"/>
    </location>
</feature>
<accession>A0A7W9KHZ5</accession>
<dbReference type="Pfam" id="PF18368">
    <property type="entry name" value="Ig_GlcNase"/>
    <property type="match status" value="1"/>
</dbReference>
<reference evidence="9 10" key="1">
    <citation type="submission" date="2020-08" db="EMBL/GenBank/DDBJ databases">
        <title>Sequencing the genomes of 1000 actinobacteria strains.</title>
        <authorList>
            <person name="Klenk H.-P."/>
        </authorList>
    </citation>
    <scope>NUCLEOTIDE SEQUENCE [LARGE SCALE GENOMIC DNA]</scope>
    <source>
        <strain evidence="9 10">DSM 43851</strain>
    </source>
</reference>
<feature type="chain" id="PRO_5031352295" evidence="4">
    <location>
        <begin position="30"/>
        <end position="878"/>
    </location>
</feature>
<dbReference type="PANTHER" id="PTHR43536:SF1">
    <property type="entry name" value="MANNOSYLGLYCOPROTEIN ENDO-BETA-MANNOSIDASE"/>
    <property type="match status" value="1"/>
</dbReference>
<evidence type="ECO:0000256" key="1">
    <source>
        <dbReference type="ARBA" id="ARBA00007401"/>
    </source>
</evidence>
<dbReference type="SUPFAM" id="SSF51445">
    <property type="entry name" value="(Trans)glycosidases"/>
    <property type="match status" value="1"/>
</dbReference>